<name>A0A7G9Y3N9_9EURY</name>
<keyword evidence="6" id="KW-0645">Protease</keyword>
<evidence type="ECO:0000259" key="5">
    <source>
        <dbReference type="Pfam" id="PF01321"/>
    </source>
</evidence>
<dbReference type="SUPFAM" id="SSF53092">
    <property type="entry name" value="Creatinase/prolidase N-terminal domain"/>
    <property type="match status" value="1"/>
</dbReference>
<dbReference type="InterPro" id="IPR000994">
    <property type="entry name" value="Pept_M24"/>
</dbReference>
<protein>
    <submittedName>
        <fullName evidence="6">Xaa-Pro dipeptidase</fullName>
        <ecNumber evidence="6">3.4.13.9</ecNumber>
    </submittedName>
</protein>
<gene>
    <name evidence="6" type="primary">pepQ</name>
    <name evidence="6" type="ORF">KPMFPNGI_00025</name>
</gene>
<dbReference type="EC" id="3.4.13.9" evidence="6"/>
<keyword evidence="1 3" id="KW-0479">Metal-binding</keyword>
<dbReference type="GO" id="GO:0102009">
    <property type="term" value="F:proline dipeptidase activity"/>
    <property type="evidence" value="ECO:0007669"/>
    <property type="project" value="UniProtKB-EC"/>
</dbReference>
<dbReference type="EMBL" id="MT630753">
    <property type="protein sequence ID" value="QNO42623.1"/>
    <property type="molecule type" value="Genomic_DNA"/>
</dbReference>
<dbReference type="InterPro" id="IPR036005">
    <property type="entry name" value="Creatinase/aminopeptidase-like"/>
</dbReference>
<dbReference type="PANTHER" id="PTHR46112:SF2">
    <property type="entry name" value="XAA-PRO AMINOPEPTIDASE P-RELATED"/>
    <property type="match status" value="1"/>
</dbReference>
<accession>A0A7G9Y3N9</accession>
<organism evidence="6">
    <name type="scientific">Candidatus Methanogaster sp. ANME-2c ERB4</name>
    <dbReference type="NCBI Taxonomy" id="2759911"/>
    <lineage>
        <taxon>Archaea</taxon>
        <taxon>Methanobacteriati</taxon>
        <taxon>Methanobacteriota</taxon>
        <taxon>Stenosarchaea group</taxon>
        <taxon>Methanomicrobia</taxon>
        <taxon>Methanosarcinales</taxon>
        <taxon>ANME-2 cluster</taxon>
        <taxon>Candidatus Methanogasteraceae</taxon>
        <taxon>Candidatus Methanogaster</taxon>
    </lineage>
</organism>
<dbReference type="Gene3D" id="3.90.230.10">
    <property type="entry name" value="Creatinase/methionine aminopeptidase superfamily"/>
    <property type="match status" value="1"/>
</dbReference>
<keyword evidence="6" id="KW-0224">Dipeptidase</keyword>
<dbReference type="Pfam" id="PF01321">
    <property type="entry name" value="Creatinase_N"/>
    <property type="match status" value="1"/>
</dbReference>
<evidence type="ECO:0000256" key="3">
    <source>
        <dbReference type="RuleBase" id="RU000590"/>
    </source>
</evidence>
<sequence length="389" mass="43383">MIMIIEQQKKDLQPLLHRKGIDAYLMYTDSIRSADMYYISGFLAGDAFTYLYKNKDILLVSSMEKERAKKESRITDVRSTSDYGSKELLKIHKDPAEVYSRLLVQLLKEEECSSIAVPEEFPLFFADHLRDEGINITCITSPIRKLREKKTKTEIKAISNTQRACELSASKAIDLIRSSKISGDELTINGRPLTSEYIKAAIHHSLLDSGCEAQGTIVACGPRSCDPHWEGEGVLQAHQQIILDIFPRNMVSRYYSDMSRTVVRGKPDPKIKEMYEAVLAAQQVGFDLIEPGANSSEIHQAVCDSFTDAGFAVGEDEGFIHSTGHSVGIDIHERPGIGPQQDILDIGNVITVEPGLYYHDVGGVRIEDMVVVTDKGCNNLTMLNKNLQL</sequence>
<evidence type="ECO:0000313" key="6">
    <source>
        <dbReference type="EMBL" id="QNO42623.1"/>
    </source>
</evidence>
<proteinExistence type="inferred from homology"/>
<keyword evidence="2 6" id="KW-0378">Hydrolase</keyword>
<feature type="domain" description="Peptidase M24" evidence="4">
    <location>
        <begin position="193"/>
        <end position="374"/>
    </location>
</feature>
<reference evidence="6" key="1">
    <citation type="submission" date="2020-06" db="EMBL/GenBank/DDBJ databases">
        <title>Unique genomic features of the anaerobic methanotrophic archaea.</title>
        <authorList>
            <person name="Chadwick G.L."/>
            <person name="Skennerton C.T."/>
            <person name="Laso-Perez R."/>
            <person name="Leu A.O."/>
            <person name="Speth D.R."/>
            <person name="Yu H."/>
            <person name="Morgan-Lang C."/>
            <person name="Hatzenpichler R."/>
            <person name="Goudeau D."/>
            <person name="Malmstrom R."/>
            <person name="Brazelton W.J."/>
            <person name="Woyke T."/>
            <person name="Hallam S.J."/>
            <person name="Tyson G.W."/>
            <person name="Wegener G."/>
            <person name="Boetius A."/>
            <person name="Orphan V."/>
        </authorList>
    </citation>
    <scope>NUCLEOTIDE SEQUENCE</scope>
</reference>
<dbReference type="InterPro" id="IPR029149">
    <property type="entry name" value="Creatin/AminoP/Spt16_N"/>
</dbReference>
<evidence type="ECO:0000259" key="4">
    <source>
        <dbReference type="Pfam" id="PF00557"/>
    </source>
</evidence>
<dbReference type="SUPFAM" id="SSF55920">
    <property type="entry name" value="Creatinase/aminopeptidase"/>
    <property type="match status" value="1"/>
</dbReference>
<dbReference type="Pfam" id="PF00557">
    <property type="entry name" value="Peptidase_M24"/>
    <property type="match status" value="1"/>
</dbReference>
<dbReference type="AlphaFoldDB" id="A0A7G9Y3N9"/>
<evidence type="ECO:0000256" key="1">
    <source>
        <dbReference type="ARBA" id="ARBA00022723"/>
    </source>
</evidence>
<dbReference type="PROSITE" id="PS00491">
    <property type="entry name" value="PROLINE_PEPTIDASE"/>
    <property type="match status" value="1"/>
</dbReference>
<dbReference type="InterPro" id="IPR001131">
    <property type="entry name" value="Peptidase_M24B_aminopep-P_CS"/>
</dbReference>
<dbReference type="InterPro" id="IPR000587">
    <property type="entry name" value="Creatinase_N"/>
</dbReference>
<comment type="similarity">
    <text evidence="3">Belongs to the peptidase M24B family.</text>
</comment>
<evidence type="ECO:0000256" key="2">
    <source>
        <dbReference type="ARBA" id="ARBA00022801"/>
    </source>
</evidence>
<dbReference type="InterPro" id="IPR050659">
    <property type="entry name" value="Peptidase_M24B"/>
</dbReference>
<dbReference type="Gene3D" id="3.40.350.10">
    <property type="entry name" value="Creatinase/prolidase N-terminal domain"/>
    <property type="match status" value="1"/>
</dbReference>
<feature type="domain" description="Creatinase N-terminal" evidence="5">
    <location>
        <begin position="11"/>
        <end position="148"/>
    </location>
</feature>
<dbReference type="PANTHER" id="PTHR46112">
    <property type="entry name" value="AMINOPEPTIDASE"/>
    <property type="match status" value="1"/>
</dbReference>
<dbReference type="GO" id="GO:0046872">
    <property type="term" value="F:metal ion binding"/>
    <property type="evidence" value="ECO:0007669"/>
    <property type="project" value="UniProtKB-KW"/>
</dbReference>